<reference evidence="4" key="1">
    <citation type="journal article" date="2019" name="Int. J. Syst. Evol. Microbiol.">
        <title>The Global Catalogue of Microorganisms (GCM) 10K type strain sequencing project: providing services to taxonomists for standard genome sequencing and annotation.</title>
        <authorList>
            <consortium name="The Broad Institute Genomics Platform"/>
            <consortium name="The Broad Institute Genome Sequencing Center for Infectious Disease"/>
            <person name="Wu L."/>
            <person name="Ma J."/>
        </authorList>
    </citation>
    <scope>NUCLEOTIDE SEQUENCE [LARGE SCALE GENOMIC DNA]</scope>
    <source>
        <strain evidence="4">PCU 280</strain>
    </source>
</reference>
<keyword evidence="4" id="KW-1185">Reference proteome</keyword>
<sequence>MRKFRRRFIVWLSPKGKLRLMVGLCLVVTAALLLSRTPPVSSTWSTWSLPLSGMTIAIDAGHGGVDGGAVSKSGAIEKDLSLSIALYVRDYLQEAGAIVFMTREGDYDLANDDTKSYSRRKTEDLMKRVSLLQENNPDLLISVHMNSIPSEKWSGAQTFYHKTSIKESEVLAKSIQEQLKINLENTKREAATVETIYILKALQHIPAALVEVGFLSNPQESQLLVDAQYQRTVAASIYKGILQYVTEQPSGIKTD</sequence>
<protein>
    <submittedName>
        <fullName evidence="3">N-acetylmuramoyl-L-alanine amidase CwlD</fullName>
        <ecNumber evidence="3">3.5.1.28</ecNumber>
    </submittedName>
</protein>
<dbReference type="Gene3D" id="3.40.630.40">
    <property type="entry name" value="Zn-dependent exopeptidases"/>
    <property type="match status" value="1"/>
</dbReference>
<dbReference type="CDD" id="cd02696">
    <property type="entry name" value="MurNAc-LAA"/>
    <property type="match status" value="1"/>
</dbReference>
<dbReference type="PANTHER" id="PTHR30404">
    <property type="entry name" value="N-ACETYLMURAMOYL-L-ALANINE AMIDASE"/>
    <property type="match status" value="1"/>
</dbReference>
<dbReference type="PANTHER" id="PTHR30404:SF0">
    <property type="entry name" value="N-ACETYLMURAMOYL-L-ALANINE AMIDASE AMIC"/>
    <property type="match status" value="1"/>
</dbReference>
<dbReference type="Proteomes" id="UP001596233">
    <property type="component" value="Unassembled WGS sequence"/>
</dbReference>
<gene>
    <name evidence="3" type="primary">cwlD</name>
    <name evidence="3" type="ORF">ACFP56_20765</name>
</gene>
<dbReference type="InterPro" id="IPR014234">
    <property type="entry name" value="Spore_CwlD"/>
</dbReference>
<evidence type="ECO:0000259" key="2">
    <source>
        <dbReference type="SMART" id="SM00646"/>
    </source>
</evidence>
<dbReference type="GO" id="GO:0008745">
    <property type="term" value="F:N-acetylmuramoyl-L-alanine amidase activity"/>
    <property type="evidence" value="ECO:0007669"/>
    <property type="project" value="UniProtKB-EC"/>
</dbReference>
<dbReference type="SUPFAM" id="SSF53187">
    <property type="entry name" value="Zn-dependent exopeptidases"/>
    <property type="match status" value="1"/>
</dbReference>
<dbReference type="RefSeq" id="WP_379238241.1">
    <property type="nucleotide sequence ID" value="NZ_JBHSTE010000009.1"/>
</dbReference>
<dbReference type="NCBIfam" id="TIGR02883">
    <property type="entry name" value="spore_cwlD"/>
    <property type="match status" value="1"/>
</dbReference>
<name>A0ABW1VB35_9BACL</name>
<evidence type="ECO:0000313" key="3">
    <source>
        <dbReference type="EMBL" id="MFC6335071.1"/>
    </source>
</evidence>
<evidence type="ECO:0000313" key="4">
    <source>
        <dbReference type="Proteomes" id="UP001596233"/>
    </source>
</evidence>
<dbReference type="EC" id="3.5.1.28" evidence="3"/>
<keyword evidence="1 3" id="KW-0378">Hydrolase</keyword>
<feature type="domain" description="MurNAc-LAA" evidence="2">
    <location>
        <begin position="129"/>
        <end position="242"/>
    </location>
</feature>
<evidence type="ECO:0000256" key="1">
    <source>
        <dbReference type="ARBA" id="ARBA00022801"/>
    </source>
</evidence>
<dbReference type="SMART" id="SM00646">
    <property type="entry name" value="Ami_3"/>
    <property type="match status" value="1"/>
</dbReference>
<dbReference type="Pfam" id="PF01520">
    <property type="entry name" value="Amidase_3"/>
    <property type="match status" value="1"/>
</dbReference>
<dbReference type="InterPro" id="IPR002508">
    <property type="entry name" value="MurNAc-LAA_cat"/>
</dbReference>
<comment type="caution">
    <text evidence="3">The sequence shown here is derived from an EMBL/GenBank/DDBJ whole genome shotgun (WGS) entry which is preliminary data.</text>
</comment>
<dbReference type="InterPro" id="IPR050695">
    <property type="entry name" value="N-acetylmuramoyl_amidase_3"/>
</dbReference>
<organism evidence="3 4">
    <name type="scientific">Paenibacillus septentrionalis</name>
    <dbReference type="NCBI Taxonomy" id="429342"/>
    <lineage>
        <taxon>Bacteria</taxon>
        <taxon>Bacillati</taxon>
        <taxon>Bacillota</taxon>
        <taxon>Bacilli</taxon>
        <taxon>Bacillales</taxon>
        <taxon>Paenibacillaceae</taxon>
        <taxon>Paenibacillus</taxon>
    </lineage>
</organism>
<proteinExistence type="predicted"/>
<accession>A0ABW1VB35</accession>
<dbReference type="EMBL" id="JBHSTE010000009">
    <property type="protein sequence ID" value="MFC6335071.1"/>
    <property type="molecule type" value="Genomic_DNA"/>
</dbReference>